<gene>
    <name evidence="3" type="ORF">NSMM_70006</name>
</gene>
<dbReference type="Proteomes" id="UP000198729">
    <property type="component" value="Unassembled WGS sequence"/>
</dbReference>
<accession>A0A1G5SHP4</accession>
<proteinExistence type="predicted"/>
<dbReference type="Pfam" id="PF10096">
    <property type="entry name" value="DUF2334"/>
    <property type="match status" value="1"/>
</dbReference>
<keyword evidence="4" id="KW-1185">Reference proteome</keyword>
<dbReference type="RefSeq" id="WP_218121119.1">
    <property type="nucleotide sequence ID" value="NZ_FMWO01000080.1"/>
</dbReference>
<dbReference type="EMBL" id="FMWO01000080">
    <property type="protein sequence ID" value="SCZ86726.1"/>
    <property type="molecule type" value="Genomic_DNA"/>
</dbReference>
<evidence type="ECO:0008006" key="5">
    <source>
        <dbReference type="Google" id="ProtNLM"/>
    </source>
</evidence>
<sequence>MKKQNLRPRAGWFLVVMASIYMLVAVISVNAQTVVNPNSLLSNGIGQDKIEKSVRPGKDKENKDKENKDKNRSKRSLENIGKLLKLPPPPRPPKTKPTKPKPIGKVVPAEDTIRGAESGRLDLTSNKAALATTLAGDPNTPPINTLILYDTGGPWGFLGELYAQMTANLVSHFGTWQAHPVGAYTAGEMTDFSAVIYIGSTYDEPLPPAFLTDTLAGTTPVLWMYDNIWQLTAYSSDFQSAYGWNWAGFDFSSIGAVNYKLTDLTRSPINQAGMMTYAGIDPARVQTPAMAKRADGTSFPWVVRSLNLTYIGEIPFAYIDHTDRYLVLADLLFDLLAPATVERHRALVRIEDVGPDANPQELRIIARQLSDRGIPFAVAVYPRYEDPNGVYNNGVPEAYNLADRPDVVRALQFMQSKGGTLLMHGYTHQFEDLINPYNGVSAEDFEFYTAHVDANNTVRYDGPVPGDSEAWVTNRIALSEAAFVSAGLKVPTIFEFPHYAGSVIDYMAVQERFGIRYDRGLYFPGNLSHQSIDYSRLAGQFFPYLVKDIYGSLVIPENLGNIEPEPFNNNPARLPADLLATGQANLVVRDGFASFFYHPYLGKNMLLQVVDGLKQQGYTFVTVDSLMP</sequence>
<name>A0A1G5SHP4_9PROT</name>
<dbReference type="InterPro" id="IPR018763">
    <property type="entry name" value="DUF2334"/>
</dbReference>
<evidence type="ECO:0000313" key="3">
    <source>
        <dbReference type="EMBL" id="SCZ86726.1"/>
    </source>
</evidence>
<feature type="compositionally biased region" description="Basic and acidic residues" evidence="1">
    <location>
        <begin position="51"/>
        <end position="70"/>
    </location>
</feature>
<keyword evidence="2" id="KW-0472">Membrane</keyword>
<evidence type="ECO:0000256" key="2">
    <source>
        <dbReference type="SAM" id="Phobius"/>
    </source>
</evidence>
<dbReference type="InterPro" id="IPR011330">
    <property type="entry name" value="Glyco_hydro/deAcase_b/a-brl"/>
</dbReference>
<reference evidence="3 4" key="1">
    <citation type="submission" date="2016-10" db="EMBL/GenBank/DDBJ databases">
        <authorList>
            <person name="de Groot N.N."/>
        </authorList>
    </citation>
    <scope>NUCLEOTIDE SEQUENCE [LARGE SCALE GENOMIC DNA]</scope>
    <source>
        <strain evidence="3">1</strain>
    </source>
</reference>
<protein>
    <recommendedName>
        <fullName evidence="5">DUF2334 domain-containing protein</fullName>
    </recommendedName>
</protein>
<organism evidence="3 4">
    <name type="scientific">Nitrosomonas mobilis</name>
    <dbReference type="NCBI Taxonomy" id="51642"/>
    <lineage>
        <taxon>Bacteria</taxon>
        <taxon>Pseudomonadati</taxon>
        <taxon>Pseudomonadota</taxon>
        <taxon>Betaproteobacteria</taxon>
        <taxon>Nitrosomonadales</taxon>
        <taxon>Nitrosomonadaceae</taxon>
        <taxon>Nitrosomonas</taxon>
    </lineage>
</organism>
<dbReference type="STRING" id="51642.NSMM_70006"/>
<dbReference type="AlphaFoldDB" id="A0A1G5SHP4"/>
<dbReference type="GO" id="GO:0005975">
    <property type="term" value="P:carbohydrate metabolic process"/>
    <property type="evidence" value="ECO:0007669"/>
    <property type="project" value="InterPro"/>
</dbReference>
<evidence type="ECO:0000256" key="1">
    <source>
        <dbReference type="SAM" id="MobiDB-lite"/>
    </source>
</evidence>
<evidence type="ECO:0000313" key="4">
    <source>
        <dbReference type="Proteomes" id="UP000198729"/>
    </source>
</evidence>
<keyword evidence="2" id="KW-0812">Transmembrane</keyword>
<feature type="transmembrane region" description="Helical" evidence="2">
    <location>
        <begin position="12"/>
        <end position="31"/>
    </location>
</feature>
<keyword evidence="2" id="KW-1133">Transmembrane helix</keyword>
<feature type="region of interest" description="Disordered" evidence="1">
    <location>
        <begin position="51"/>
        <end position="105"/>
    </location>
</feature>
<dbReference type="SUPFAM" id="SSF88713">
    <property type="entry name" value="Glycoside hydrolase/deacetylase"/>
    <property type="match status" value="1"/>
</dbReference>
<dbReference type="CDD" id="cd10923">
    <property type="entry name" value="CE4_COG5298"/>
    <property type="match status" value="1"/>
</dbReference>